<evidence type="ECO:0000313" key="2">
    <source>
        <dbReference type="Proteomes" id="UP000032142"/>
    </source>
</evidence>
<proteinExistence type="predicted"/>
<sequence length="37" mass="4351">MGSLRIEPGRVIQLRTEFNLDWQFRSELIRPGLVIPL</sequence>
<protein>
    <submittedName>
        <fullName evidence="1">Uncharacterized protein</fullName>
    </submittedName>
</protein>
<dbReference type="Proteomes" id="UP000032142">
    <property type="component" value="Unassembled WGS sequence"/>
</dbReference>
<reference evidence="2" key="1">
    <citation type="submission" date="2014-09" db="EMBL/GenBank/DDBJ databases">
        <authorList>
            <person name="Mudge J."/>
            <person name="Ramaraj T."/>
            <person name="Lindquist I.E."/>
            <person name="Bharti A.K."/>
            <person name="Sundararajan A."/>
            <person name="Cameron C.T."/>
            <person name="Woodward J.E."/>
            <person name="May G.D."/>
            <person name="Brubaker C."/>
            <person name="Broadhvest J."/>
            <person name="Wilkins T.A."/>
        </authorList>
    </citation>
    <scope>NUCLEOTIDE SEQUENCE</scope>
    <source>
        <strain evidence="2">cv. AKA8401</strain>
    </source>
</reference>
<accession>A0A0B0P6P4</accession>
<dbReference type="AlphaFoldDB" id="A0A0B0P6P4"/>
<dbReference type="EMBL" id="KN412056">
    <property type="protein sequence ID" value="KHG19051.1"/>
    <property type="molecule type" value="Genomic_DNA"/>
</dbReference>
<evidence type="ECO:0000313" key="1">
    <source>
        <dbReference type="EMBL" id="KHG19051.1"/>
    </source>
</evidence>
<gene>
    <name evidence="1" type="ORF">F383_25855</name>
</gene>
<organism evidence="1 2">
    <name type="scientific">Gossypium arboreum</name>
    <name type="common">Tree cotton</name>
    <name type="synonym">Gossypium nanking</name>
    <dbReference type="NCBI Taxonomy" id="29729"/>
    <lineage>
        <taxon>Eukaryota</taxon>
        <taxon>Viridiplantae</taxon>
        <taxon>Streptophyta</taxon>
        <taxon>Embryophyta</taxon>
        <taxon>Tracheophyta</taxon>
        <taxon>Spermatophyta</taxon>
        <taxon>Magnoliopsida</taxon>
        <taxon>eudicotyledons</taxon>
        <taxon>Gunneridae</taxon>
        <taxon>Pentapetalae</taxon>
        <taxon>rosids</taxon>
        <taxon>malvids</taxon>
        <taxon>Malvales</taxon>
        <taxon>Malvaceae</taxon>
        <taxon>Malvoideae</taxon>
        <taxon>Gossypium</taxon>
    </lineage>
</organism>
<name>A0A0B0P6P4_GOSAR</name>
<keyword evidence="2" id="KW-1185">Reference proteome</keyword>